<dbReference type="EMBL" id="VFNV01000001">
    <property type="protein sequence ID" value="TQK77267.1"/>
    <property type="molecule type" value="Genomic_DNA"/>
</dbReference>
<dbReference type="SUPFAM" id="SSF53474">
    <property type="entry name" value="alpha/beta-Hydrolases"/>
    <property type="match status" value="1"/>
</dbReference>
<evidence type="ECO:0000313" key="2">
    <source>
        <dbReference type="Proteomes" id="UP000316181"/>
    </source>
</evidence>
<protein>
    <recommendedName>
        <fullName evidence="3">Alpha/beta hydrolase family protein</fullName>
    </recommendedName>
</protein>
<keyword evidence="2" id="KW-1185">Reference proteome</keyword>
<evidence type="ECO:0008006" key="3">
    <source>
        <dbReference type="Google" id="ProtNLM"/>
    </source>
</evidence>
<comment type="caution">
    <text evidence="1">The sequence shown here is derived from an EMBL/GenBank/DDBJ whole genome shotgun (WGS) entry which is preliminary data.</text>
</comment>
<reference evidence="1 2" key="1">
    <citation type="submission" date="2019-06" db="EMBL/GenBank/DDBJ databases">
        <title>Sequencing the genomes of 1000 actinobacteria strains.</title>
        <authorList>
            <person name="Klenk H.-P."/>
        </authorList>
    </citation>
    <scope>NUCLEOTIDE SEQUENCE [LARGE SCALE GENOMIC DNA]</scope>
    <source>
        <strain evidence="1 2">DSM 10596</strain>
    </source>
</reference>
<dbReference type="AlphaFoldDB" id="A0A542SSM0"/>
<dbReference type="OrthoDB" id="5095936at2"/>
<proteinExistence type="predicted"/>
<gene>
    <name evidence="1" type="ORF">FB389_1986</name>
</gene>
<name>A0A542SSM0_9MICO</name>
<sequence>MSREDGGIDKDLAVDVVVKAPLDAVRTGGARELARDSPVDRLTELPQRVTGHVSAQATQTAQEYRNTVGSAVERARTAMTDIAVDRAHIESARRLIDSLGTALRSAQKLVSAIALDPQIVSSVPFSPVTGARIVAASHSTSATLLVVVAASSTLAAGWSRIGSDLSAADEVLAASAASLTSLVRTHVTTAVGAGTMVLRINADGLAVPRAAAGVVLGAGANLAQWHTSVITASGGAIIAFGAGIVTSAGLAARDTWQGASALWQARGGGFSSWVGIPQDIATAWRTGTGRRRLTPQEIERVTGALLPTEGAASYRTIVGSLQRAWSAAGWDSTKVRMIVPTAFEQRQMRERAQEFRKRASASGAAADYQRFRSISDLLANAGEIDAMGRTDRSVIRVAVRQSEPPVFTVIIPSTKDWYSTSRVPNDLASNISIMAQGDSGLLRAAHSALRDTISRYGQDPASARVMVAGFSQGGITAAAFARNYQNDFKIQHVVTAGSPIGRIEIPRATTVTSFENAGDVAVPRLDLASNPCGPGRTTIIGATGGHSALDYARTARANEGSTPAGVDDFLSNGSDQVVFHDHVAVRDRSAQ</sequence>
<dbReference type="InterPro" id="IPR029058">
    <property type="entry name" value="AB_hydrolase_fold"/>
</dbReference>
<dbReference type="Proteomes" id="UP000316181">
    <property type="component" value="Unassembled WGS sequence"/>
</dbReference>
<accession>A0A542SSM0</accession>
<organism evidence="1 2">
    <name type="scientific">Rarobacter incanus</name>
    <dbReference type="NCBI Taxonomy" id="153494"/>
    <lineage>
        <taxon>Bacteria</taxon>
        <taxon>Bacillati</taxon>
        <taxon>Actinomycetota</taxon>
        <taxon>Actinomycetes</taxon>
        <taxon>Micrococcales</taxon>
        <taxon>Rarobacteraceae</taxon>
        <taxon>Rarobacter</taxon>
    </lineage>
</organism>
<dbReference type="Gene3D" id="3.40.50.1820">
    <property type="entry name" value="alpha/beta hydrolase"/>
    <property type="match status" value="1"/>
</dbReference>
<dbReference type="RefSeq" id="WP_142113126.1">
    <property type="nucleotide sequence ID" value="NZ_BAAATB010000006.1"/>
</dbReference>
<evidence type="ECO:0000313" key="1">
    <source>
        <dbReference type="EMBL" id="TQK77267.1"/>
    </source>
</evidence>